<dbReference type="Pfam" id="PF17653">
    <property type="entry name" value="DUF5522"/>
    <property type="match status" value="1"/>
</dbReference>
<feature type="compositionally biased region" description="Pro residues" evidence="1">
    <location>
        <begin position="65"/>
        <end position="75"/>
    </location>
</feature>
<feature type="region of interest" description="Disordered" evidence="1">
    <location>
        <begin position="1"/>
        <end position="76"/>
    </location>
</feature>
<keyword evidence="3" id="KW-1185">Reference proteome</keyword>
<evidence type="ECO:0000256" key="1">
    <source>
        <dbReference type="SAM" id="MobiDB-lite"/>
    </source>
</evidence>
<organism evidence="2 3">
    <name type="scientific">Phasianus colchicus</name>
    <name type="common">Common pheasant</name>
    <dbReference type="NCBI Taxonomy" id="9054"/>
    <lineage>
        <taxon>Eukaryota</taxon>
        <taxon>Metazoa</taxon>
        <taxon>Chordata</taxon>
        <taxon>Craniata</taxon>
        <taxon>Vertebrata</taxon>
        <taxon>Euteleostomi</taxon>
        <taxon>Archelosauria</taxon>
        <taxon>Archosauria</taxon>
        <taxon>Dinosauria</taxon>
        <taxon>Saurischia</taxon>
        <taxon>Theropoda</taxon>
        <taxon>Coelurosauria</taxon>
        <taxon>Aves</taxon>
        <taxon>Neognathae</taxon>
        <taxon>Galloanserae</taxon>
        <taxon>Galliformes</taxon>
        <taxon>Phasianidae</taxon>
        <taxon>Phasianinae</taxon>
        <taxon>Phasianus</taxon>
    </lineage>
</organism>
<dbReference type="Ensembl" id="ENSPCLT00000011701.1">
    <property type="protein sequence ID" value="ENSPCLP00000008592.1"/>
    <property type="gene ID" value="ENSPCLG00000007143.1"/>
</dbReference>
<dbReference type="PANTHER" id="PTHR21037">
    <property type="entry name" value="39S RIBOSOMAL PROTEIN L14, MITOCHONDRIAL"/>
    <property type="match status" value="1"/>
</dbReference>
<name>A0A669PI96_PHACC</name>
<dbReference type="InterPro" id="IPR040807">
    <property type="entry name" value="DUF5522"/>
</dbReference>
<reference evidence="2" key="2">
    <citation type="submission" date="2025-09" db="UniProtKB">
        <authorList>
            <consortium name="Ensembl"/>
        </authorList>
    </citation>
    <scope>IDENTIFICATION</scope>
</reference>
<dbReference type="OMA" id="CSVARED"/>
<evidence type="ECO:0000313" key="3">
    <source>
        <dbReference type="Proteomes" id="UP000472261"/>
    </source>
</evidence>
<feature type="compositionally biased region" description="Pro residues" evidence="1">
    <location>
        <begin position="26"/>
        <end position="35"/>
    </location>
</feature>
<sequence>VPDEPLRAPLAAATSRAQPGLWSGPRSPPARPPRPGSARRPSRSARPGPGAATGAARSAAAAAARPPPPGRPPAPQLTALERRIVELHREAAAAGRQTYVDPATGYQVLTEAAHLRRGKCCGSACRHCPYEQVNVRDQSKKKRFNSFFYV</sequence>
<accession>A0A669PI96</accession>
<dbReference type="PANTHER" id="PTHR21037:SF2">
    <property type="entry name" value="SIMILAR TO NOVEL PROTEIN"/>
    <property type="match status" value="1"/>
</dbReference>
<reference evidence="2" key="1">
    <citation type="submission" date="2025-08" db="UniProtKB">
        <authorList>
            <consortium name="Ensembl"/>
        </authorList>
    </citation>
    <scope>IDENTIFICATION</scope>
</reference>
<proteinExistence type="predicted"/>
<protein>
    <submittedName>
        <fullName evidence="2">Chromosome 1 open reading frame 53</fullName>
    </submittedName>
</protein>
<evidence type="ECO:0000313" key="2">
    <source>
        <dbReference type="Ensembl" id="ENSPCLP00000008592.1"/>
    </source>
</evidence>
<feature type="compositionally biased region" description="Low complexity" evidence="1">
    <location>
        <begin position="36"/>
        <end position="64"/>
    </location>
</feature>
<dbReference type="Proteomes" id="UP000472261">
    <property type="component" value="Unplaced"/>
</dbReference>
<dbReference type="AlphaFoldDB" id="A0A669PI96"/>